<dbReference type="InterPro" id="IPR023213">
    <property type="entry name" value="CAT-like_dom_sf"/>
</dbReference>
<dbReference type="EMBL" id="AZHC01000001">
    <property type="protein sequence ID" value="OAA51510.1"/>
    <property type="molecule type" value="Genomic_DNA"/>
</dbReference>
<dbReference type="InterPro" id="IPR020845">
    <property type="entry name" value="AMP-binding_CS"/>
</dbReference>
<comment type="pathway">
    <text evidence="1">Siderophore biosynthesis.</text>
</comment>
<dbReference type="InterPro" id="IPR001242">
    <property type="entry name" value="Condensation_dom"/>
</dbReference>
<keyword evidence="4" id="KW-0436">Ligase</keyword>
<dbReference type="Pfam" id="PF00501">
    <property type="entry name" value="AMP-binding"/>
    <property type="match status" value="3"/>
</dbReference>
<evidence type="ECO:0000256" key="1">
    <source>
        <dbReference type="ARBA" id="ARBA00004924"/>
    </source>
</evidence>
<dbReference type="STRING" id="1081105.A0A162M631"/>
<dbReference type="InterPro" id="IPR042099">
    <property type="entry name" value="ANL_N_sf"/>
</dbReference>
<dbReference type="GO" id="GO:0016874">
    <property type="term" value="F:ligase activity"/>
    <property type="evidence" value="ECO:0007669"/>
    <property type="project" value="UniProtKB-KW"/>
</dbReference>
<dbReference type="GO" id="GO:0031177">
    <property type="term" value="F:phosphopantetheine binding"/>
    <property type="evidence" value="ECO:0007669"/>
    <property type="project" value="InterPro"/>
</dbReference>
<evidence type="ECO:0000256" key="4">
    <source>
        <dbReference type="ARBA" id="ARBA00022598"/>
    </source>
</evidence>
<accession>A0A162M631</accession>
<dbReference type="FunFam" id="3.40.50.980:FF:000001">
    <property type="entry name" value="Non-ribosomal peptide synthetase"/>
    <property type="match status" value="1"/>
</dbReference>
<evidence type="ECO:0000256" key="9">
    <source>
        <dbReference type="ARBA" id="ARBA00079163"/>
    </source>
</evidence>
<dbReference type="InterPro" id="IPR000873">
    <property type="entry name" value="AMP-dep_synth/lig_dom"/>
</dbReference>
<dbReference type="OrthoDB" id="416786at2759"/>
<dbReference type="NCBIfam" id="NF003417">
    <property type="entry name" value="PRK04813.1"/>
    <property type="match status" value="3"/>
</dbReference>
<comment type="caution">
    <text evidence="12">The sequence shown here is derived from an EMBL/GenBank/DDBJ whole genome shotgun (WGS) entry which is preliminary data.</text>
</comment>
<dbReference type="Proteomes" id="UP000243498">
    <property type="component" value="Unassembled WGS sequence"/>
</dbReference>
<feature type="domain" description="Carrier" evidence="11">
    <location>
        <begin position="529"/>
        <end position="602"/>
    </location>
</feature>
<dbReference type="GO" id="GO:0010106">
    <property type="term" value="P:cellular response to iron ion starvation"/>
    <property type="evidence" value="ECO:0007669"/>
    <property type="project" value="UniProtKB-ARBA"/>
</dbReference>
<evidence type="ECO:0000256" key="6">
    <source>
        <dbReference type="ARBA" id="ARBA00057930"/>
    </source>
</evidence>
<organism evidence="12 13">
    <name type="scientific">Metarhizium rileyi (strain RCEF 4871)</name>
    <name type="common">Nomuraea rileyi</name>
    <dbReference type="NCBI Taxonomy" id="1649241"/>
    <lineage>
        <taxon>Eukaryota</taxon>
        <taxon>Fungi</taxon>
        <taxon>Dikarya</taxon>
        <taxon>Ascomycota</taxon>
        <taxon>Pezizomycotina</taxon>
        <taxon>Sordariomycetes</taxon>
        <taxon>Hypocreomycetidae</taxon>
        <taxon>Hypocreales</taxon>
        <taxon>Clavicipitaceae</taxon>
        <taxon>Metarhizium</taxon>
    </lineage>
</organism>
<dbReference type="PROSITE" id="PS00012">
    <property type="entry name" value="PHOSPHOPANTETHEINE"/>
    <property type="match status" value="5"/>
</dbReference>
<feature type="domain" description="Carrier" evidence="11">
    <location>
        <begin position="2138"/>
        <end position="2211"/>
    </location>
</feature>
<evidence type="ECO:0000256" key="5">
    <source>
        <dbReference type="ARBA" id="ARBA00029454"/>
    </source>
</evidence>
<dbReference type="Gene3D" id="3.30.559.30">
    <property type="entry name" value="Nonribosomal peptide synthetase, condensation domain"/>
    <property type="match status" value="6"/>
</dbReference>
<dbReference type="FunFam" id="3.40.50.12780:FF:000024">
    <property type="entry name" value="Nonribosomal siderophore peptide synthase SidC"/>
    <property type="match status" value="2"/>
</dbReference>
<keyword evidence="13" id="KW-1185">Reference proteome</keyword>
<dbReference type="PROSITE" id="PS00455">
    <property type="entry name" value="AMP_BINDING"/>
    <property type="match status" value="2"/>
</dbReference>
<dbReference type="PANTHER" id="PTHR45527:SF1">
    <property type="entry name" value="FATTY ACID SYNTHASE"/>
    <property type="match status" value="1"/>
</dbReference>
<dbReference type="Gene3D" id="3.30.559.10">
    <property type="entry name" value="Chloramphenicol acetyltransferase-like domain"/>
    <property type="match status" value="6"/>
</dbReference>
<dbReference type="GO" id="GO:0043041">
    <property type="term" value="P:amino acid activation for nonribosomal peptide biosynthetic process"/>
    <property type="evidence" value="ECO:0007669"/>
    <property type="project" value="TreeGrafter"/>
</dbReference>
<gene>
    <name evidence="12" type="ORF">NOR_00103</name>
</gene>
<dbReference type="CDD" id="cd19542">
    <property type="entry name" value="CT_NRPS-like"/>
    <property type="match status" value="1"/>
</dbReference>
<evidence type="ECO:0000259" key="11">
    <source>
        <dbReference type="PROSITE" id="PS50075"/>
    </source>
</evidence>
<dbReference type="Pfam" id="PF00550">
    <property type="entry name" value="PP-binding"/>
    <property type="match status" value="6"/>
</dbReference>
<keyword evidence="3" id="KW-0597">Phosphoprotein</keyword>
<dbReference type="FunFam" id="3.30.300.30:FF:000033">
    <property type="entry name" value="Nonribosomal siderophore peptide synthase SidC"/>
    <property type="match status" value="1"/>
</dbReference>
<dbReference type="PROSITE" id="PS50075">
    <property type="entry name" value="CARRIER"/>
    <property type="match status" value="6"/>
</dbReference>
<dbReference type="Gene3D" id="3.40.50.12780">
    <property type="entry name" value="N-terminal domain of ligase-like"/>
    <property type="match status" value="3"/>
</dbReference>
<feature type="domain" description="Carrier" evidence="11">
    <location>
        <begin position="1588"/>
        <end position="1665"/>
    </location>
</feature>
<dbReference type="GO" id="GO:0031169">
    <property type="term" value="P:ferrichrome biosynthetic process"/>
    <property type="evidence" value="ECO:0007669"/>
    <property type="project" value="UniProtKB-ARBA"/>
</dbReference>
<dbReference type="InterPro" id="IPR020806">
    <property type="entry name" value="PKS_PP-bd"/>
</dbReference>
<feature type="domain" description="Carrier" evidence="11">
    <location>
        <begin position="3765"/>
        <end position="3838"/>
    </location>
</feature>
<dbReference type="CDD" id="cd05918">
    <property type="entry name" value="A_NRPS_SidN3_like"/>
    <property type="match status" value="3"/>
</dbReference>
<feature type="domain" description="Carrier" evidence="11">
    <location>
        <begin position="4322"/>
        <end position="4395"/>
    </location>
</feature>
<dbReference type="SUPFAM" id="SSF52777">
    <property type="entry name" value="CoA-dependent acyltransferases"/>
    <property type="match status" value="12"/>
</dbReference>
<evidence type="ECO:0000313" key="13">
    <source>
        <dbReference type="Proteomes" id="UP000243498"/>
    </source>
</evidence>
<comment type="similarity">
    <text evidence="5">Belongs to the NRP synthetase family.</text>
</comment>
<dbReference type="Gene3D" id="3.30.300.30">
    <property type="match status" value="3"/>
</dbReference>
<evidence type="ECO:0000256" key="7">
    <source>
        <dbReference type="ARBA" id="ARBA00067250"/>
    </source>
</evidence>
<dbReference type="InterPro" id="IPR010071">
    <property type="entry name" value="AA_adenyl_dom"/>
</dbReference>
<dbReference type="SMART" id="SM00823">
    <property type="entry name" value="PKS_PP"/>
    <property type="match status" value="4"/>
</dbReference>
<dbReference type="FunFam" id="3.30.300.30:FF:000015">
    <property type="entry name" value="Nonribosomal peptide synthase SidD"/>
    <property type="match status" value="1"/>
</dbReference>
<evidence type="ECO:0000256" key="10">
    <source>
        <dbReference type="SAM" id="MobiDB-lite"/>
    </source>
</evidence>
<evidence type="ECO:0000256" key="8">
    <source>
        <dbReference type="ARBA" id="ARBA00075895"/>
    </source>
</evidence>
<feature type="compositionally biased region" description="Polar residues" evidence="10">
    <location>
        <begin position="4764"/>
        <end position="4773"/>
    </location>
</feature>
<evidence type="ECO:0000256" key="2">
    <source>
        <dbReference type="ARBA" id="ARBA00022450"/>
    </source>
</evidence>
<comment type="function">
    <text evidence="6">Nonribosomal peptide synthetase required for the biosynthetis of epichloenin A, an extracellular siderophore that plays a crucial role in endophyte-grass symbioses. SidN assembles epichloenin A by activating and incorporating three trans-anhydromevalonylhydroxyornithine (trans-AMHO), 1 glutamine and 4 glycine moieties. Trans-AMHO is produced from L-ornithine via 2 steps involving a L-ornithine N(5)-monooxygenase and an AHMO-N(5)-transacylase that have still to be identified. The third adenylation domain (A3) of sidN incorporates the hydroxamate groups of the siderophore which forms an octahedral iron complex. The other component amino acids are assembled by sidN adenylation domains A1 and A2.</text>
</comment>
<dbReference type="InterPro" id="IPR009081">
    <property type="entry name" value="PP-bd_ACP"/>
</dbReference>
<dbReference type="PANTHER" id="PTHR45527">
    <property type="entry name" value="NONRIBOSOMAL PEPTIDE SYNTHETASE"/>
    <property type="match status" value="1"/>
</dbReference>
<dbReference type="GO" id="GO:0005737">
    <property type="term" value="C:cytoplasm"/>
    <property type="evidence" value="ECO:0007669"/>
    <property type="project" value="TreeGrafter"/>
</dbReference>
<evidence type="ECO:0000256" key="3">
    <source>
        <dbReference type="ARBA" id="ARBA00022553"/>
    </source>
</evidence>
<dbReference type="InterPro" id="IPR006162">
    <property type="entry name" value="Ppantetheine_attach_site"/>
</dbReference>
<sequence length="4839" mass="538362">MDQGKLSICNPNPQRLPGPQLLHDLVTPPNDATAIDYLSDNEQTAYSYKELHDASDGLSQLIESLIIESRDVAEDIVIPVLIPQSPQLYISLLAVLKAGGAFCPLNADAPPDRVKFILEDVSAKVVLVTQELAHRIPSGCNVKVIRVDTQSMKPDIRQRPVRALDSERLAYVMYTSGSTGTPKGVGLTHGAATQALLAHNRHIPEFTRFLQFAAPTFDVSVFEIFFPLLRGNTLISINREEMLNDLPAAMRRMDVDACELTPTVAGSLLKKRGAVPKLRLLLTIGEMLQVPVIQEFGGNNDCESLLWAMYGPTEATIHCTLQTCLPSESSPRNIGIPLDTVSCFVIKPAESADEVQSFSLLCRGEAGELAVGGFQLARGYINRPEQTSTAFIDSPYGRVYRTGDRAVMKPDGTLECLGRLSDGQVKLRGQRVELGEIEHAALRTNGCHGASAAVIDSQLVLFCSVDKDVGEDAIELSCRSWLPQYMIPNELVVMKELPRLPSGKVNAKKLKHDFSQQKATKNMTVDALNEPTGQERTILNIVSETLQESVNGGTVLMSAGLDSLSAIKLVAAFRQADFEISAIQLLKLRTVADLCLYLQRPAEKSAQLDVPHAPVFDLRSISEQQPLLANNSRLIENHMGCTPLQSAMLAQTEQTPGLNCNEMLFEASINATPQALFEAFGKVIQSNELLRTGFLHREGQYLSVLFSESLNGQVTLRSEHQQDFSSQPCVDLLRPFRVQIIDRGKGVAPNVLIQAHHANYDGWSMDMIVSDISCIIEGKSPATRPQFERVVHFQNRATNESEDASSRAFWSSNLLGWKKFPFPKLVARAQSDEILSKEALLEISPEIIQLMSKTYGLSNQVIFQAALGMAWQGVTANSDILIGSVVSGRTIPVDGIERIIGPCIAALPLRIDTRNMSANIDVLKTIQAQNRAIMEHCNLPLADIRKLAGLKPTESLYDVLFVYQQSLYESEMKKGAIRQIKHIDRLDTKLLVEVEPTKAGYMLQMTYHSSVLSEDFVNLLAGQMQDLCKSIITEPTGPLTTLKNLQCLELSVHREEKRVEDEPMDVAALFNASLVRNPHAEAIRFISTTAEGGLEESILSYAQLSSAANQTAHYVRKSGAEVGDVVAIMMNKSATLYTAILGVINAGCAYLPILPTTPVERVCEILRQSETKFFLVDDNVDCVGDFPDTSLVLSINDASLRTLSTDALFVQPDPDRLAYVIFTSGTTGLPKGVAVSQRNLASNIAYLDSVYPKSAIHPRLLQACSHAFDVSVFEIFYAWYSGMSLCAAENDIIFGDLEQRIRELQITHLSLTPTVASLIDPKNVPEVEFLVTAGEPMTMPLLEKWDSLLFQGYGPSETTNICSVKRMSKGDNIEHLGWVFPNTSVFVLAPDGLDAVPRGWVGEFCFGGSQVANGYLNDRVMTDEKFIEHGTFGRIYRSGDMGRMLPDGSLIILGRLDDQLKLRGQRIEAQEINNILTSTALVTTAVTLLVQIRSGLSNLLATFFKPLDAAHSQKPLAITKKTNKVLFATLQSKLPAYMVPSYLIPVSYVPMTPSGKVDRPHLLSWFESLSSGYLEEASPLLDQFDAIDSWTDMESRVARAVSESMHVPQNEIGRWTPFPTLGVDSISAIGLSRSLRTHLQVQVPISAIVQNPSVAQLGQFLTRVDSHGPSELPSKMKASFETFEREVGSSFGEKMREVDAILPCMPLQEAMLLQGQGRYYNKILLRLQVSPSDMQSYWRQMSKRHSILRTCFVTTANATYPIAQVVLRNWHLPWKLFEVTVPSLAGASREHLDSLPEPLDSMIPPCSLGLIRYRGLNFLSFICHHALYDGIAMENLWREVEAIAQGRQLQDAALYLPFLHKALDLPVDVKSFWKEQFRGFQPSVAFARSAQSSFNQCTNTLSIDMSLKDIQQRVRSFGLSLLSLCQAAWATVLACVFDDPDVAFGNVVSGRTLNVDGIHKLVAPCFNTIPLRLDTSRSAQSIDLVKACQDLNLKLLMYQFTPLKLVRKVVGGRRRRLFDTLFLLQQPLKEMDKSIWTLEEDTGNMDVPIVCEVVPCPNLNSIVVNLHYDMDMITSDLALTITDMFRFMIRSMITLPFGPVPSRLTIPTAFSQGLLGLALKRETCENFGQTEMMNSQWSSLEEKIRQVIADISRTSDAQIRRETTIFQVGLDSINAVQVASALRSQGLSVSSFDVIECPSCSKLASRINQNLEKLNHENVRMDFSTFQDQVSEDVRNKLGSNTEIEAILPCTPVQNAMLVAFVLPGKEYYLNSMSFRLQNPVDTASLLVAWKLLRDRHPMLRTGFVPVAHTASTFAMVRRKSTELTDPVMLFDGAEFVMEDWTAESRLLILRNLHEPPWKVALVNQGSQKFMHVIIHHALYDAQSLDGLLQALSNLVLGKPCNFSSIEPALADVLSKGKSGMSEAQKFWESQAAGVVINKFPCVTSLREPSGKVAVRANASSMSFGELREATQAMGISVQAALQASWARLLASYLGERSVVFGIALAGRTSDVTANAPFPCLVTVPVVAEAEESNMTLLQNMMEYNSGLYKHQFKSLAQVQKWLGHPATPIFDTILVYQKTGGSYLNTEQWKLMADNPSVEYAVSLEVEPLENDEVCLRITAMTDIVPHGQMELILKQFDGLLNHLLRWPNATQGELYRSQKDLFSITPARIPLMDAPVEFVHEFVERNAELQPEFPALEFVSDFNGTPTSRRVWTYKQLDELGNRVAHMLSQVVHVGNIVAIHFPKCPEAYFTILGILKAGCSFVALDPDSPKTRKEFILDDCQAVCLLTNRGIIDLLFKVKIPVIDIDEASLRLCPPSRIVHKEVLTTDNTCYCLYTSGTTGNPKGCEITHENTVQAMMAFQRLFQGHWQKTSRWLQFASLHFDVSVLEQYWSWSVGITVVAAPKDLILDDLTGTIHKMEITHIDLTPSLARLAHPNLLPNICKGVFITGGEQLNQEILDSWGSRAVIYNAYGPTEATIGVTMYPRVPVNGRPSNIGQQFPNVGSYVFQQGTEIPVLRGGVGELCVAGRLVGKGYLHRPQLTSERFPVLLEFNEKVYRTGDLVRILHDGCFDFLGRADDQVKLRGQRLEIGEINHIIRNNTFGVKDAAALVMQHGKKDVLVAFLVGDSERTSDLCIVPDEDALGAKARLSCLDSLPGYMIPTYFIRLSHIPLSPNNKVEAKRLKKMFENIAPDELMKLTGRDTTSSNSRVGAAVMRDLAQTLAEFSGLPASSISASTSIFDIGVDSISSMRLSAMLKGRGFPMCTPATILRSPIVSDLAQSISHPVVPSEAQDEVKDVKQALRAYQHRYRALVCRELGVKSTDIEYIAPCSSLQEGMISASVSDSGSYSYFNCFDLHIKHDTPMDVVRHVWETTIRDHSILRSVFVRSTDGYLQVALHEITDVWQYLVASDDSDVEVILERTRLSWTAANASQILSPLRFIQVDGPGKRALRLCIFHGLYDGNSFDLMNEHACCVYLSKKPPSRPDFFDVLPHGPLRNFEFCKPFWTEHLKHWQHCELPKVLPRTTKLADIVSLSRCLPIERVEDLRQQQNVTLQTVVLSIWTMVLQMYVSQPLTTGIIVAGRSLDVPCVENTVGPLFNTIPFFNKTLQGLSWETLVQKCHKFNTDILSFPHVPLRDIQKWCSGGQSLFNNLFAFQLEKSKSYVDALPWTTIDNEATSVDYPLAFEATRTRDGHLSLHLVAHPDIANEDTLKDLFDHFEQVLTTVQAGTAVAPSPEIDLSCATDFRPRVSSPDSIAVPEKLQWTPTSLKIRDELCAFANIPIEDACPGISVLELGIDSIDAIKISARLAKRHIKVSASQIMRRQTISAIAGTASTLNPDDSVEDSIHQARDEIRDRLQSYVQSQGLDMNNIEVVLPSTALQESMIAGMIQSGFQWYFNHDIMKLERAISLTKLRDAWSKVIESSPILRTAFYEVDNGDLDMTYCQVVHKQHTAPIVIRELPDAFSLQSLVKTATETAIRGEARNSLIQVFLATSLGQNYMILSIAHALYDGWSLALLYDDLARAYQSELKPRKYSEVLMSQTLLYRSSDDDGFWETYLANATPTLFKSGTSSTPSAFSSIIRSEHLSSPSLAEINSFCKKTSISLQSLCMACWSAVTAYFTQSLDTVFGVVLSGRDFEGADELVFPCMNTVAVRSILHANVHSFLKYMEANLADLRDHQEFPLRKAQAAAKLGGKELFNSLFIVQKSPNSDSSSPMWRSIGGTSAVEYPVCVEAEPEQGQLRWRMACRPDMFSRQGLEDVLQKLDHVLSFFLGSPQSETLSFRDGLVSICALPQTVIEEQQLDSQEDAAPRNDNDDAHYWNETAVSIRQVLSEVSSLPTESILLTSSLYHLGLDSISAIKVSLMLRKMHIDLKPRDLIRATSIRQIVQLAEQELEPQEEESVSLGQWKLPASVCQDNIFQQHNILERDIEAAIPATSLQIYMISAWQNSNASVFYPEFCYEMAGEHTREQLVTAWHRVWKQVPILRVRFVSTGDAQLPWIQVIVKADSISRGRISPPLWHLSISNDGGQSSWLLRLSIHHSLYDGFSLGKLMQLYYEELHHTTDSIANPGITLTNWQNYAIRPTLPARIESRKQFWTDYLAGYSQKAEYLIPYSTERVSHLRKQALPNTKKLRHMASSHGISLQSLFFAAYAKTVYDNTEAQDTASVVFGVYLANRDTDTDNLDATYPTMNLVPLRVPIAPESSLPSIAAAILYDLQRIQSNDRELVGLWEIYNWTGVQIRTFVNFLSLPDDDADTKNPGLVRNTSKDSMSMSGPDRLQEPWLQNNIVREAYPASLDIEASVHADSLDIGVFASADRLSHDDGPRIVDAIIRHLTSVR</sequence>
<dbReference type="OMA" id="CTMLPRM"/>
<proteinExistence type="inferred from homology"/>
<reference evidence="12 13" key="1">
    <citation type="journal article" date="2016" name="Genome Biol. Evol.">
        <title>Divergent and convergent evolution of fungal pathogenicity.</title>
        <authorList>
            <person name="Shang Y."/>
            <person name="Xiao G."/>
            <person name="Zheng P."/>
            <person name="Cen K."/>
            <person name="Zhan S."/>
            <person name="Wang C."/>
        </authorList>
    </citation>
    <scope>NUCLEOTIDE SEQUENCE [LARGE SCALE GENOMIC DNA]</scope>
    <source>
        <strain evidence="12 13">RCEF 4871</strain>
    </source>
</reference>
<dbReference type="InterPro" id="IPR036736">
    <property type="entry name" value="ACP-like_sf"/>
</dbReference>
<dbReference type="InterPro" id="IPR045851">
    <property type="entry name" value="AMP-bd_C_sf"/>
</dbReference>
<dbReference type="Pfam" id="PF00668">
    <property type="entry name" value="Condensation"/>
    <property type="match status" value="6"/>
</dbReference>
<keyword evidence="2" id="KW-0596">Phosphopantetheine</keyword>
<feature type="region of interest" description="Disordered" evidence="10">
    <location>
        <begin position="4758"/>
        <end position="4777"/>
    </location>
</feature>
<dbReference type="NCBIfam" id="TIGR01733">
    <property type="entry name" value="AA-adenyl-dom"/>
    <property type="match status" value="3"/>
</dbReference>
<dbReference type="SUPFAM" id="SSF56801">
    <property type="entry name" value="Acetyl-CoA synthetase-like"/>
    <property type="match status" value="3"/>
</dbReference>
<protein>
    <recommendedName>
        <fullName evidence="7">Nonribosomal peptide synthetase sidN</fullName>
    </recommendedName>
    <alternativeName>
        <fullName evidence="8">Epichloenin A synthetase</fullName>
    </alternativeName>
    <alternativeName>
        <fullName evidence="9">Extracellular siderophore synthetase N</fullName>
    </alternativeName>
</protein>
<name>A0A162M631_METRR</name>
<dbReference type="Gene3D" id="1.10.1200.10">
    <property type="entry name" value="ACP-like"/>
    <property type="match status" value="5"/>
</dbReference>
<feature type="domain" description="Carrier" evidence="11">
    <location>
        <begin position="3213"/>
        <end position="3287"/>
    </location>
</feature>
<evidence type="ECO:0000313" key="12">
    <source>
        <dbReference type="EMBL" id="OAA51510.1"/>
    </source>
</evidence>
<dbReference type="SUPFAM" id="SSF47336">
    <property type="entry name" value="ACP-like"/>
    <property type="match status" value="6"/>
</dbReference>